<sequence length="167" mass="19415">MHHYSANNNFFADANRCNCIESDTKYSIVSIFNYESILQSYNHITLLLEYRQINSYQIWKQNSSLLSNYPNGYQKVRGDNWDEFQGLARSDVKNCLDYTGTEYGWWYSIGASDRGYGTHVPGPIIDGVQYLVYYVDLWIKVHNPALSCPQLCSYIMNLNIYLTQLLS</sequence>
<dbReference type="VEuPathDB" id="TrichDB:TVAG_198580"/>
<reference evidence="1" key="2">
    <citation type="journal article" date="2007" name="Science">
        <title>Draft genome sequence of the sexually transmitted pathogen Trichomonas vaginalis.</title>
        <authorList>
            <person name="Carlton J.M."/>
            <person name="Hirt R.P."/>
            <person name="Silva J.C."/>
            <person name="Delcher A.L."/>
            <person name="Schatz M."/>
            <person name="Zhao Q."/>
            <person name="Wortman J.R."/>
            <person name="Bidwell S.L."/>
            <person name="Alsmark U.C.M."/>
            <person name="Besteiro S."/>
            <person name="Sicheritz-Ponten T."/>
            <person name="Noel C.J."/>
            <person name="Dacks J.B."/>
            <person name="Foster P.G."/>
            <person name="Simillion C."/>
            <person name="Van de Peer Y."/>
            <person name="Miranda-Saavedra D."/>
            <person name="Barton G.J."/>
            <person name="Westrop G.D."/>
            <person name="Mueller S."/>
            <person name="Dessi D."/>
            <person name="Fiori P.L."/>
            <person name="Ren Q."/>
            <person name="Paulsen I."/>
            <person name="Zhang H."/>
            <person name="Bastida-Corcuera F.D."/>
            <person name="Simoes-Barbosa A."/>
            <person name="Brown M.T."/>
            <person name="Hayes R.D."/>
            <person name="Mukherjee M."/>
            <person name="Okumura C.Y."/>
            <person name="Schneider R."/>
            <person name="Smith A.J."/>
            <person name="Vanacova S."/>
            <person name="Villalvazo M."/>
            <person name="Haas B.J."/>
            <person name="Pertea M."/>
            <person name="Feldblyum T.V."/>
            <person name="Utterback T.R."/>
            <person name="Shu C.L."/>
            <person name="Osoegawa K."/>
            <person name="de Jong P.J."/>
            <person name="Hrdy I."/>
            <person name="Horvathova L."/>
            <person name="Zubacova Z."/>
            <person name="Dolezal P."/>
            <person name="Malik S.B."/>
            <person name="Logsdon J.M. Jr."/>
            <person name="Henze K."/>
            <person name="Gupta A."/>
            <person name="Wang C.C."/>
            <person name="Dunne R.L."/>
            <person name="Upcroft J.A."/>
            <person name="Upcroft P."/>
            <person name="White O."/>
            <person name="Salzberg S.L."/>
            <person name="Tang P."/>
            <person name="Chiu C.-H."/>
            <person name="Lee Y.-S."/>
            <person name="Embley T.M."/>
            <person name="Coombs G.H."/>
            <person name="Mottram J.C."/>
            <person name="Tachezy J."/>
            <person name="Fraser-Liggett C.M."/>
            <person name="Johnson P.J."/>
        </authorList>
    </citation>
    <scope>NUCLEOTIDE SEQUENCE [LARGE SCALE GENOMIC DNA]</scope>
    <source>
        <strain evidence="1">G3</strain>
    </source>
</reference>
<protein>
    <submittedName>
        <fullName evidence="1">Uncharacterized protein</fullName>
    </submittedName>
</protein>
<dbReference type="AlphaFoldDB" id="A2DDP3"/>
<dbReference type="KEGG" id="tva:5466968"/>
<reference evidence="1" key="1">
    <citation type="submission" date="2006-10" db="EMBL/GenBank/DDBJ databases">
        <authorList>
            <person name="Amadeo P."/>
            <person name="Zhao Q."/>
            <person name="Wortman J."/>
            <person name="Fraser-Liggett C."/>
            <person name="Carlton J."/>
        </authorList>
    </citation>
    <scope>NUCLEOTIDE SEQUENCE</scope>
    <source>
        <strain evidence="1">G3</strain>
    </source>
</reference>
<dbReference type="EMBL" id="DS113190">
    <property type="protein sequence ID" value="EAY21419.1"/>
    <property type="molecule type" value="Genomic_DNA"/>
</dbReference>
<evidence type="ECO:0000313" key="2">
    <source>
        <dbReference type="Proteomes" id="UP000001542"/>
    </source>
</evidence>
<name>A2DDP3_TRIV3</name>
<gene>
    <name evidence="1" type="ORF">TVAG_198580</name>
</gene>
<dbReference type="VEuPathDB" id="TrichDB:TVAGG3_0999000"/>
<proteinExistence type="predicted"/>
<accession>A2DDP3</accession>
<dbReference type="Proteomes" id="UP000001542">
    <property type="component" value="Unassembled WGS sequence"/>
</dbReference>
<keyword evidence="2" id="KW-1185">Reference proteome</keyword>
<evidence type="ECO:0000313" key="1">
    <source>
        <dbReference type="EMBL" id="EAY21419.1"/>
    </source>
</evidence>
<organism evidence="1 2">
    <name type="scientific">Trichomonas vaginalis (strain ATCC PRA-98 / G3)</name>
    <dbReference type="NCBI Taxonomy" id="412133"/>
    <lineage>
        <taxon>Eukaryota</taxon>
        <taxon>Metamonada</taxon>
        <taxon>Parabasalia</taxon>
        <taxon>Trichomonadida</taxon>
        <taxon>Trichomonadidae</taxon>
        <taxon>Trichomonas</taxon>
    </lineage>
</organism>
<dbReference type="RefSeq" id="XP_001582405.1">
    <property type="nucleotide sequence ID" value="XM_001582355.1"/>
</dbReference>
<dbReference type="InParanoid" id="A2DDP3"/>